<dbReference type="Gene3D" id="3.40.630.90">
    <property type="match status" value="1"/>
</dbReference>
<dbReference type="InterPro" id="IPR016181">
    <property type="entry name" value="Acyl_CoA_acyltransferase"/>
</dbReference>
<dbReference type="GO" id="GO:0016747">
    <property type="term" value="F:acyltransferase activity, transferring groups other than amino-acyl groups"/>
    <property type="evidence" value="ECO:0007669"/>
    <property type="project" value="InterPro"/>
</dbReference>
<proteinExistence type="predicted"/>
<dbReference type="OrthoDB" id="5393364at2"/>
<dbReference type="InterPro" id="IPR041496">
    <property type="entry name" value="YitH/HolE_GNAT"/>
</dbReference>
<comment type="caution">
    <text evidence="2">The sequence shown here is derived from an EMBL/GenBank/DDBJ whole genome shotgun (WGS) entry which is preliminary data.</text>
</comment>
<dbReference type="Pfam" id="PF13508">
    <property type="entry name" value="Acetyltransf_7"/>
    <property type="match status" value="1"/>
</dbReference>
<protein>
    <submittedName>
        <fullName evidence="2">N-acetyltransferase</fullName>
    </submittedName>
</protein>
<reference evidence="2 3" key="1">
    <citation type="submission" date="2019-04" db="EMBL/GenBank/DDBJ databases">
        <title>Geobacter ruber sp. nov., ferric-reducing bacteria isolated from paddy soil.</title>
        <authorList>
            <person name="Xu Z."/>
            <person name="Masuda Y."/>
            <person name="Itoh H."/>
            <person name="Senoo K."/>
        </authorList>
    </citation>
    <scope>NUCLEOTIDE SEQUENCE [LARGE SCALE GENOMIC DNA]</scope>
    <source>
        <strain evidence="2 3">Red88</strain>
    </source>
</reference>
<name>A0A5A9XHI7_9BACT</name>
<dbReference type="Gene3D" id="3.40.630.30">
    <property type="match status" value="1"/>
</dbReference>
<evidence type="ECO:0000313" key="3">
    <source>
        <dbReference type="Proteomes" id="UP000324298"/>
    </source>
</evidence>
<dbReference type="InterPro" id="IPR000182">
    <property type="entry name" value="GNAT_dom"/>
</dbReference>
<dbReference type="SUPFAM" id="SSF55729">
    <property type="entry name" value="Acyl-CoA N-acyltransferases (Nat)"/>
    <property type="match status" value="1"/>
</dbReference>
<sequence>MTIEPFRKEDVPRFLRLAAGENWVAEPWEFDFLLSAFPDGCLSARDESGAAVGFVTSLRHDCSGWIGNLIVDRDCRGTGIGEALFLGAFDSLRGAGAETFWLTASKMGKALYEKHGFNSTDTIIRWTGRAGAPTDTAPAATGAWDAALDRLGWGDRRDGLLAATCRRGTVLAADSAFAVIQPCGQAVQLGPFSAVSPDRAARLLDEALSSLPAGITVYIDTPACNSGAVALLQERGFRDHGTNVLMYAGVKPDYRPEYIYGLATMGSCG</sequence>
<dbReference type="PROSITE" id="PS51186">
    <property type="entry name" value="GNAT"/>
    <property type="match status" value="1"/>
</dbReference>
<dbReference type="InterPro" id="IPR052729">
    <property type="entry name" value="Acyl/Acetyltrans_Enzymes"/>
</dbReference>
<evidence type="ECO:0000313" key="2">
    <source>
        <dbReference type="EMBL" id="KAA0891778.1"/>
    </source>
</evidence>
<dbReference type="Pfam" id="PF18014">
    <property type="entry name" value="Acetyltransf_18"/>
    <property type="match status" value="1"/>
</dbReference>
<dbReference type="RefSeq" id="WP_149307476.1">
    <property type="nucleotide sequence ID" value="NZ_SRSD01000005.1"/>
</dbReference>
<dbReference type="PANTHER" id="PTHR47237:SF1">
    <property type="entry name" value="SLL0310 PROTEIN"/>
    <property type="match status" value="1"/>
</dbReference>
<feature type="domain" description="N-acetyltransferase" evidence="1">
    <location>
        <begin position="1"/>
        <end position="138"/>
    </location>
</feature>
<dbReference type="Proteomes" id="UP000324298">
    <property type="component" value="Unassembled WGS sequence"/>
</dbReference>
<dbReference type="EMBL" id="SRSD01000005">
    <property type="protein sequence ID" value="KAA0891778.1"/>
    <property type="molecule type" value="Genomic_DNA"/>
</dbReference>
<dbReference type="PANTHER" id="PTHR47237">
    <property type="entry name" value="SLL0310 PROTEIN"/>
    <property type="match status" value="1"/>
</dbReference>
<organism evidence="2 3">
    <name type="scientific">Oryzomonas rubra</name>
    <dbReference type="NCBI Taxonomy" id="2509454"/>
    <lineage>
        <taxon>Bacteria</taxon>
        <taxon>Pseudomonadati</taxon>
        <taxon>Thermodesulfobacteriota</taxon>
        <taxon>Desulfuromonadia</taxon>
        <taxon>Geobacterales</taxon>
        <taxon>Geobacteraceae</taxon>
        <taxon>Oryzomonas</taxon>
    </lineage>
</organism>
<keyword evidence="2" id="KW-0808">Transferase</keyword>
<gene>
    <name evidence="2" type="ORF">ET418_10100</name>
</gene>
<evidence type="ECO:0000259" key="1">
    <source>
        <dbReference type="PROSITE" id="PS51186"/>
    </source>
</evidence>
<dbReference type="CDD" id="cd04301">
    <property type="entry name" value="NAT_SF"/>
    <property type="match status" value="1"/>
</dbReference>
<keyword evidence="3" id="KW-1185">Reference proteome</keyword>
<dbReference type="AlphaFoldDB" id="A0A5A9XHI7"/>
<accession>A0A5A9XHI7</accession>